<feature type="compositionally biased region" description="Polar residues" evidence="1">
    <location>
        <begin position="231"/>
        <end position="243"/>
    </location>
</feature>
<keyword evidence="4" id="KW-1185">Reference proteome</keyword>
<dbReference type="GO" id="GO:0005935">
    <property type="term" value="C:cellular bud neck"/>
    <property type="evidence" value="ECO:0007669"/>
    <property type="project" value="TreeGrafter"/>
</dbReference>
<evidence type="ECO:0000313" key="5">
    <source>
        <dbReference type="RefSeq" id="XP_033534345.1"/>
    </source>
</evidence>
<evidence type="ECO:0000313" key="4">
    <source>
        <dbReference type="Proteomes" id="UP000504638"/>
    </source>
</evidence>
<evidence type="ECO:0000313" key="3">
    <source>
        <dbReference type="EMBL" id="KAF1812714.1"/>
    </source>
</evidence>
<dbReference type="Proteomes" id="UP000504638">
    <property type="component" value="Unplaced"/>
</dbReference>
<dbReference type="GeneID" id="54418679"/>
<dbReference type="PANTHER" id="PTHR40018:SF1">
    <property type="entry name" value="[PSI+] INDUCTION PROTEIN 2"/>
    <property type="match status" value="1"/>
</dbReference>
<proteinExistence type="predicted"/>
<dbReference type="RefSeq" id="XP_033534345.1">
    <property type="nucleotide sequence ID" value="XM_033678109.1"/>
</dbReference>
<gene>
    <name evidence="3 5" type="ORF">P152DRAFT_449414</name>
</gene>
<dbReference type="PANTHER" id="PTHR40018">
    <property type="entry name" value="[PSI+] INDUCTION PROTEIN 2"/>
    <property type="match status" value="1"/>
</dbReference>
<dbReference type="AlphaFoldDB" id="A0A6G1G3R8"/>
<protein>
    <recommendedName>
        <fullName evidence="6">Fibroin-3 related protein</fullName>
    </recommendedName>
</protein>
<sequence length="339" mass="36145">MPSLIFPRESILEKAGGVRESFSSWDNCMAKTYCKWPVIVGIVVGSLVIFSILFCVVRCCCCGLQCCCGIFSCCNACCPSPRGKGYKNQDSVPPPQPYHQSPAQYQKSAQYGAPAPMQYDNRPQFATFDSSKNVNEDSLPAMPSWDSAHSRKVEVAPEAHEMRPMDMNSSPGAAAAALSHNSPYRGDGYGAGVGRQSPGTPGMDTRNQAASYYAGAGSVAGSDGWGHNQRSDNLNQYGMQGQESGVYGQSAPYGSAPYQQQLRVGSASPPGAYGAGYGGHSSPSPSYGRHDSPSVSYPSDNRAHDEPAPEPQSFVNPSRPGQFADDHARRPANGGYRDV</sequence>
<feature type="region of interest" description="Disordered" evidence="1">
    <location>
        <begin position="130"/>
        <end position="149"/>
    </location>
</feature>
<reference evidence="5" key="2">
    <citation type="submission" date="2020-04" db="EMBL/GenBank/DDBJ databases">
        <authorList>
            <consortium name="NCBI Genome Project"/>
        </authorList>
    </citation>
    <scope>NUCLEOTIDE SEQUENCE</scope>
    <source>
        <strain evidence="5">CBS 781.70</strain>
    </source>
</reference>
<dbReference type="GO" id="GO:0005886">
    <property type="term" value="C:plasma membrane"/>
    <property type="evidence" value="ECO:0007669"/>
    <property type="project" value="TreeGrafter"/>
</dbReference>
<feature type="region of interest" description="Disordered" evidence="1">
    <location>
        <begin position="220"/>
        <end position="339"/>
    </location>
</feature>
<keyword evidence="2" id="KW-0472">Membrane</keyword>
<dbReference type="OrthoDB" id="5401332at2759"/>
<keyword evidence="2" id="KW-0812">Transmembrane</keyword>
<dbReference type="EMBL" id="ML975157">
    <property type="protein sequence ID" value="KAF1812714.1"/>
    <property type="molecule type" value="Genomic_DNA"/>
</dbReference>
<organism evidence="3">
    <name type="scientific">Eremomyces bilateralis CBS 781.70</name>
    <dbReference type="NCBI Taxonomy" id="1392243"/>
    <lineage>
        <taxon>Eukaryota</taxon>
        <taxon>Fungi</taxon>
        <taxon>Dikarya</taxon>
        <taxon>Ascomycota</taxon>
        <taxon>Pezizomycotina</taxon>
        <taxon>Dothideomycetes</taxon>
        <taxon>Dothideomycetes incertae sedis</taxon>
        <taxon>Eremomycetales</taxon>
        <taxon>Eremomycetaceae</taxon>
        <taxon>Eremomyces</taxon>
    </lineage>
</organism>
<feature type="region of interest" description="Disordered" evidence="1">
    <location>
        <begin position="187"/>
        <end position="207"/>
    </location>
</feature>
<evidence type="ECO:0008006" key="6">
    <source>
        <dbReference type="Google" id="ProtNLM"/>
    </source>
</evidence>
<keyword evidence="2" id="KW-1133">Transmembrane helix</keyword>
<evidence type="ECO:0000256" key="1">
    <source>
        <dbReference type="SAM" id="MobiDB-lite"/>
    </source>
</evidence>
<dbReference type="InterPro" id="IPR037504">
    <property type="entry name" value="PSI_induc_2"/>
</dbReference>
<reference evidence="3 5" key="1">
    <citation type="submission" date="2020-01" db="EMBL/GenBank/DDBJ databases">
        <authorList>
            <consortium name="DOE Joint Genome Institute"/>
            <person name="Haridas S."/>
            <person name="Albert R."/>
            <person name="Binder M."/>
            <person name="Bloem J."/>
            <person name="Labutti K."/>
            <person name="Salamov A."/>
            <person name="Andreopoulos B."/>
            <person name="Baker S.E."/>
            <person name="Barry K."/>
            <person name="Bills G."/>
            <person name="Bluhm B.H."/>
            <person name="Cannon C."/>
            <person name="Castanera R."/>
            <person name="Culley D.E."/>
            <person name="Daum C."/>
            <person name="Ezra D."/>
            <person name="Gonzalez J.B."/>
            <person name="Henrissat B."/>
            <person name="Kuo A."/>
            <person name="Liang C."/>
            <person name="Lipzen A."/>
            <person name="Lutzoni F."/>
            <person name="Magnuson J."/>
            <person name="Mondo S."/>
            <person name="Nolan M."/>
            <person name="Ohm R."/>
            <person name="Pangilinan J."/>
            <person name="Park H.-J."/>
            <person name="Ramirez L."/>
            <person name="Alfaro M."/>
            <person name="Sun H."/>
            <person name="Tritt A."/>
            <person name="Yoshinaga Y."/>
            <person name="Zwiers L.-H."/>
            <person name="Turgeon B.G."/>
            <person name="Goodwin S.B."/>
            <person name="Spatafora J.W."/>
            <person name="Crous P.W."/>
            <person name="Grigoriev I.V."/>
        </authorList>
    </citation>
    <scope>NUCLEOTIDE SEQUENCE</scope>
    <source>
        <strain evidence="3 5">CBS 781.70</strain>
    </source>
</reference>
<feature type="transmembrane region" description="Helical" evidence="2">
    <location>
        <begin position="36"/>
        <end position="54"/>
    </location>
</feature>
<accession>A0A6G1G3R8</accession>
<reference evidence="5" key="3">
    <citation type="submission" date="2025-04" db="UniProtKB">
        <authorList>
            <consortium name="RefSeq"/>
        </authorList>
    </citation>
    <scope>IDENTIFICATION</scope>
    <source>
        <strain evidence="5">CBS 781.70</strain>
    </source>
</reference>
<name>A0A6G1G3R8_9PEZI</name>
<evidence type="ECO:0000256" key="2">
    <source>
        <dbReference type="SAM" id="Phobius"/>
    </source>
</evidence>